<evidence type="ECO:0000313" key="3">
    <source>
        <dbReference type="Proteomes" id="UP000281955"/>
    </source>
</evidence>
<keyword evidence="3" id="KW-1185">Reference proteome</keyword>
<protein>
    <submittedName>
        <fullName evidence="2">Multiple sugar transport system substrate-binding protein</fullName>
    </submittedName>
</protein>
<dbReference type="EMBL" id="RBWV01000011">
    <property type="protein sequence ID" value="RKS75484.1"/>
    <property type="molecule type" value="Genomic_DNA"/>
</dbReference>
<dbReference type="CDD" id="cd13585">
    <property type="entry name" value="PBP2_TMBP_like"/>
    <property type="match status" value="1"/>
</dbReference>
<dbReference type="InParanoid" id="A0A420XQH3"/>
<dbReference type="Pfam" id="PF01547">
    <property type="entry name" value="SBP_bac_1"/>
    <property type="match status" value="1"/>
</dbReference>
<keyword evidence="2" id="KW-0813">Transport</keyword>
<dbReference type="PANTHER" id="PTHR43649">
    <property type="entry name" value="ARABINOSE-BINDING PROTEIN-RELATED"/>
    <property type="match status" value="1"/>
</dbReference>
<comment type="caution">
    <text evidence="2">The sequence shown here is derived from an EMBL/GenBank/DDBJ whole genome shotgun (WGS) entry which is preliminary data.</text>
</comment>
<gene>
    <name evidence="2" type="ORF">CLV35_1952</name>
</gene>
<proteinExistence type="predicted"/>
<dbReference type="Proteomes" id="UP000281955">
    <property type="component" value="Unassembled WGS sequence"/>
</dbReference>
<dbReference type="PANTHER" id="PTHR43649:SF12">
    <property type="entry name" value="DIACETYLCHITOBIOSE BINDING PROTEIN DASA"/>
    <property type="match status" value="1"/>
</dbReference>
<organism evidence="2 3">
    <name type="scientific">Motilibacter peucedani</name>
    <dbReference type="NCBI Taxonomy" id="598650"/>
    <lineage>
        <taxon>Bacteria</taxon>
        <taxon>Bacillati</taxon>
        <taxon>Actinomycetota</taxon>
        <taxon>Actinomycetes</taxon>
        <taxon>Motilibacterales</taxon>
        <taxon>Motilibacteraceae</taxon>
        <taxon>Motilibacter</taxon>
    </lineage>
</organism>
<keyword evidence="2" id="KW-0762">Sugar transport</keyword>
<accession>A0A420XQH3</accession>
<reference evidence="2 3" key="1">
    <citation type="submission" date="2018-10" db="EMBL/GenBank/DDBJ databases">
        <title>Genomic Encyclopedia of Archaeal and Bacterial Type Strains, Phase II (KMG-II): from individual species to whole genera.</title>
        <authorList>
            <person name="Goeker M."/>
        </authorList>
    </citation>
    <scope>NUCLEOTIDE SEQUENCE [LARGE SCALE GENOMIC DNA]</scope>
    <source>
        <strain evidence="2 3">RP-AC37</strain>
    </source>
</reference>
<name>A0A420XQH3_9ACTN</name>
<dbReference type="SUPFAM" id="SSF53850">
    <property type="entry name" value="Periplasmic binding protein-like II"/>
    <property type="match status" value="1"/>
</dbReference>
<dbReference type="AlphaFoldDB" id="A0A420XQH3"/>
<keyword evidence="1" id="KW-0732">Signal</keyword>
<feature type="chain" id="PRO_5038489618" evidence="1">
    <location>
        <begin position="25"/>
        <end position="444"/>
    </location>
</feature>
<dbReference type="InterPro" id="IPR050490">
    <property type="entry name" value="Bact_solute-bd_prot1"/>
</dbReference>
<evidence type="ECO:0000313" key="2">
    <source>
        <dbReference type="EMBL" id="RKS75484.1"/>
    </source>
</evidence>
<dbReference type="RefSeq" id="WP_121193248.1">
    <property type="nucleotide sequence ID" value="NZ_RBWV01000011.1"/>
</dbReference>
<dbReference type="PROSITE" id="PS51257">
    <property type="entry name" value="PROKAR_LIPOPROTEIN"/>
    <property type="match status" value="1"/>
</dbReference>
<evidence type="ECO:0000256" key="1">
    <source>
        <dbReference type="SAM" id="SignalP"/>
    </source>
</evidence>
<dbReference type="OrthoDB" id="2060074at2"/>
<feature type="signal peptide" evidence="1">
    <location>
        <begin position="1"/>
        <end position="24"/>
    </location>
</feature>
<dbReference type="Gene3D" id="3.40.190.10">
    <property type="entry name" value="Periplasmic binding protein-like II"/>
    <property type="match status" value="1"/>
</dbReference>
<dbReference type="InterPro" id="IPR006059">
    <property type="entry name" value="SBP"/>
</dbReference>
<sequence>MTARRTTRHTLAAAGGAGLLLATAACGGGSGSSSGSSGSTETKGVTISVVLAVDPPPKAALDAFTKETGITVKWSNVDWDSLQTKISAAATAKTYFADATDVDWSRVGQLGKLGWFLPMEKYMDTKTLAADVPQLASFKSGEHVVGIPYDASFMVTTVNTDMLKKAGVTATPTTMDEYMKALEQVKAKGISKYPLNIPFAAAEGLSTFWYQTTGAFGGTILDGKGKPQFTDPGSAGYKAAQWMVDALKNGLVPPGNINVADSQGQQTLMAKGLVASTFSDYSGNVGSLYNVPSSSSVVGKVAYIPTPGVSGAGPNLSNPDGIGIPKQAKYPAAAAKFIEWFTDSDNQVDFSGANGAEKALPAYALPSHLSAVQKITQTGTLIGGDVLGQLLKNSKPVFPEGAPAWYPEFSNAVYTNLHDAATGSKSVADAIKAIADLADQKSGS</sequence>